<evidence type="ECO:0000256" key="1">
    <source>
        <dbReference type="SAM" id="MobiDB-lite"/>
    </source>
</evidence>
<accession>A0A3M2M9J0</accession>
<protein>
    <submittedName>
        <fullName evidence="3">DUF4440 domain-containing protein</fullName>
    </submittedName>
</protein>
<dbReference type="EMBL" id="RFFJ01000007">
    <property type="protein sequence ID" value="RMI45553.1"/>
    <property type="molecule type" value="Genomic_DNA"/>
</dbReference>
<evidence type="ECO:0000313" key="3">
    <source>
        <dbReference type="EMBL" id="RMI45553.1"/>
    </source>
</evidence>
<reference evidence="3 4" key="1">
    <citation type="submission" date="2018-10" db="EMBL/GenBank/DDBJ databases">
        <title>Isolation, diversity and antifungal activity of actinobacteria from wheat.</title>
        <authorList>
            <person name="Han C."/>
        </authorList>
    </citation>
    <scope>NUCLEOTIDE SEQUENCE [LARGE SCALE GENOMIC DNA]</scope>
    <source>
        <strain evidence="3 4">NEAU-YY642</strain>
    </source>
</reference>
<feature type="domain" description="DUF4440" evidence="2">
    <location>
        <begin position="43"/>
        <end position="132"/>
    </location>
</feature>
<dbReference type="AlphaFoldDB" id="A0A3M2M9J0"/>
<evidence type="ECO:0000313" key="4">
    <source>
        <dbReference type="Proteomes" id="UP000278673"/>
    </source>
</evidence>
<feature type="region of interest" description="Disordered" evidence="1">
    <location>
        <begin position="1"/>
        <end position="22"/>
    </location>
</feature>
<keyword evidence="4" id="KW-1185">Reference proteome</keyword>
<name>A0A3M2M9J0_9ACTN</name>
<dbReference type="InterPro" id="IPR027843">
    <property type="entry name" value="DUF4440"/>
</dbReference>
<sequence>MSERAGERAEARRDDGSARWPVAREAERVPEVFAARFNGPEPAAAVAGMYEPDAVFVVPDGRVARGAAAIAEANAGFLALRRPIAVRPRSVTVAGEVALLVVDWELTGEGPGGRVGGTATDVARRGPDGIWRYLVDHPTGGGALDGPAPN</sequence>
<dbReference type="Gene3D" id="3.10.450.50">
    <property type="match status" value="1"/>
</dbReference>
<gene>
    <name evidence="3" type="ORF">EBN88_02890</name>
</gene>
<dbReference type="InterPro" id="IPR032710">
    <property type="entry name" value="NTF2-like_dom_sf"/>
</dbReference>
<dbReference type="RefSeq" id="WP_122182186.1">
    <property type="nucleotide sequence ID" value="NZ_RFFJ01000007.1"/>
</dbReference>
<dbReference type="Pfam" id="PF14534">
    <property type="entry name" value="DUF4440"/>
    <property type="match status" value="1"/>
</dbReference>
<organism evidence="3 4">
    <name type="scientific">Streptomyces triticirhizae</name>
    <dbReference type="NCBI Taxonomy" id="2483353"/>
    <lineage>
        <taxon>Bacteria</taxon>
        <taxon>Bacillati</taxon>
        <taxon>Actinomycetota</taxon>
        <taxon>Actinomycetes</taxon>
        <taxon>Kitasatosporales</taxon>
        <taxon>Streptomycetaceae</taxon>
        <taxon>Streptomyces</taxon>
    </lineage>
</organism>
<dbReference type="SUPFAM" id="SSF54427">
    <property type="entry name" value="NTF2-like"/>
    <property type="match status" value="1"/>
</dbReference>
<comment type="caution">
    <text evidence="3">The sequence shown here is derived from an EMBL/GenBank/DDBJ whole genome shotgun (WGS) entry which is preliminary data.</text>
</comment>
<dbReference type="Proteomes" id="UP000278673">
    <property type="component" value="Unassembled WGS sequence"/>
</dbReference>
<proteinExistence type="predicted"/>
<evidence type="ECO:0000259" key="2">
    <source>
        <dbReference type="Pfam" id="PF14534"/>
    </source>
</evidence>